<evidence type="ECO:0000256" key="3">
    <source>
        <dbReference type="ARBA" id="ARBA00022989"/>
    </source>
</evidence>
<dbReference type="EMBL" id="KX018924">
    <property type="protein sequence ID" value="ANO39085.1"/>
    <property type="molecule type" value="mRNA"/>
</dbReference>
<keyword evidence="2 5" id="KW-0812">Transmembrane</keyword>
<evidence type="ECO:0000256" key="1">
    <source>
        <dbReference type="ARBA" id="ARBA00004370"/>
    </source>
</evidence>
<keyword evidence="3 5" id="KW-1133">Transmembrane helix</keyword>
<dbReference type="OrthoDB" id="6245830at2759"/>
<dbReference type="AlphaFoldDB" id="A0A193KUT4"/>
<feature type="transmembrane region" description="Helical" evidence="5">
    <location>
        <begin position="230"/>
        <end position="250"/>
    </location>
</feature>
<comment type="subcellular location">
    <subcellularLocation>
        <location evidence="1">Membrane</location>
    </subcellularLocation>
</comment>
<keyword evidence="4 5" id="KW-0472">Membrane</keyword>
<accession>A0A193KUT4</accession>
<gene>
    <name evidence="7" type="primary">gcr127</name>
</gene>
<reference evidence="7" key="1">
    <citation type="journal article" date="2016" name="PLoS Biol.">
        <title>GPCRs Direct Germline Development and Somatic Gonad Function in Planarians.</title>
        <authorList>
            <person name="Saberi A."/>
            <person name="Jamal A."/>
            <person name="Beets I."/>
            <person name="Schoofs L."/>
            <person name="Newmark P.A."/>
        </authorList>
    </citation>
    <scope>NUCLEOTIDE SEQUENCE</scope>
</reference>
<dbReference type="InterPro" id="IPR017452">
    <property type="entry name" value="GPCR_Rhodpsn_7TM"/>
</dbReference>
<organism evidence="7">
    <name type="scientific">Schmidtea mediterranea</name>
    <name type="common">Freshwater planarian flatworm</name>
    <dbReference type="NCBI Taxonomy" id="79327"/>
    <lineage>
        <taxon>Eukaryota</taxon>
        <taxon>Metazoa</taxon>
        <taxon>Spiralia</taxon>
        <taxon>Lophotrochozoa</taxon>
        <taxon>Platyhelminthes</taxon>
        <taxon>Rhabditophora</taxon>
        <taxon>Seriata</taxon>
        <taxon>Tricladida</taxon>
        <taxon>Continenticola</taxon>
        <taxon>Geoplanoidea</taxon>
        <taxon>Dugesiidae</taxon>
        <taxon>Schmidtea</taxon>
    </lineage>
</organism>
<dbReference type="Gene3D" id="1.20.1070.10">
    <property type="entry name" value="Rhodopsin 7-helix transmembrane proteins"/>
    <property type="match status" value="1"/>
</dbReference>
<evidence type="ECO:0000256" key="2">
    <source>
        <dbReference type="ARBA" id="ARBA00022692"/>
    </source>
</evidence>
<feature type="transmembrane region" description="Helical" evidence="5">
    <location>
        <begin position="125"/>
        <end position="146"/>
    </location>
</feature>
<dbReference type="GO" id="GO:0016020">
    <property type="term" value="C:membrane"/>
    <property type="evidence" value="ECO:0007669"/>
    <property type="project" value="UniProtKB-SubCell"/>
</dbReference>
<feature type="transmembrane region" description="Helical" evidence="5">
    <location>
        <begin position="15"/>
        <end position="33"/>
    </location>
</feature>
<dbReference type="SUPFAM" id="SSF81321">
    <property type="entry name" value="Family A G protein-coupled receptor-like"/>
    <property type="match status" value="1"/>
</dbReference>
<dbReference type="PROSITE" id="PS50262">
    <property type="entry name" value="G_PROTEIN_RECEP_F1_2"/>
    <property type="match status" value="1"/>
</dbReference>
<dbReference type="PANTHER" id="PTHR45698">
    <property type="entry name" value="TRACE AMINE-ASSOCIATED RECEPTOR 19N-RELATED"/>
    <property type="match status" value="1"/>
</dbReference>
<dbReference type="PANTHER" id="PTHR45698:SF1">
    <property type="entry name" value="TRACE AMINE-ASSOCIATED RECEPTOR 13C-LIKE"/>
    <property type="match status" value="1"/>
</dbReference>
<feature type="domain" description="G-protein coupled receptors family 1 profile" evidence="6">
    <location>
        <begin position="24"/>
        <end position="284"/>
    </location>
</feature>
<evidence type="ECO:0000256" key="4">
    <source>
        <dbReference type="ARBA" id="ARBA00023136"/>
    </source>
</evidence>
<feature type="transmembrane region" description="Helical" evidence="5">
    <location>
        <begin position="91"/>
        <end position="113"/>
    </location>
</feature>
<protein>
    <submittedName>
        <fullName evidence="7">GCR127</fullName>
    </submittedName>
</protein>
<feature type="transmembrane region" description="Helical" evidence="5">
    <location>
        <begin position="45"/>
        <end position="66"/>
    </location>
</feature>
<feature type="transmembrane region" description="Helical" evidence="5">
    <location>
        <begin position="265"/>
        <end position="283"/>
    </location>
</feature>
<evidence type="ECO:0000313" key="7">
    <source>
        <dbReference type="EMBL" id="ANO39085.1"/>
    </source>
</evidence>
<name>A0A193KUT4_SCHMD</name>
<evidence type="ECO:0000259" key="6">
    <source>
        <dbReference type="PROSITE" id="PS50262"/>
    </source>
</evidence>
<evidence type="ECO:0000256" key="5">
    <source>
        <dbReference type="SAM" id="Phobius"/>
    </source>
</evidence>
<sequence>MIIREEPYGLYSIEISIMVIGMSGNIACCILMSRSRLMPDRNVNMNAVFSLVQSALDFFLCLFYILSLMDYPKIHNDFLGIFVCRIIKSKALFWMICSLRAAINIVIGIFNFIKLLYPFLKSVSNLIMFLTAGLGMLVTVSLLQIIPNIGMVSFIRNDKMRNCNFSAIHRFVEFTKLFGILRLYAVFNFIYLYLFPITVTLFVYKQIYDCLKDSEDTSRKIVMKEIMKSFLLDTVFYFFCFSFHSIIMFLSEFNDNFEYSITDKSYRIGMAMIVMYAVVYPYISMITRRPYKKPMSDIAKLLGVKSPAIILDKRSTSKYANYETASSIFNALFQKTTKFSATLSKGSSTAKRWSDDASF</sequence>
<feature type="transmembrane region" description="Helical" evidence="5">
    <location>
        <begin position="183"/>
        <end position="204"/>
    </location>
</feature>
<proteinExistence type="evidence at transcript level"/>
<dbReference type="CDD" id="cd00637">
    <property type="entry name" value="7tm_classA_rhodopsin-like"/>
    <property type="match status" value="1"/>
</dbReference>